<dbReference type="FunFam" id="3.40.50.790:FF:000001">
    <property type="entry name" value="50S ribosomal protein L1"/>
    <property type="match status" value="1"/>
</dbReference>
<dbReference type="PIRSF" id="PIRSF002155">
    <property type="entry name" value="Ribosomal_L1"/>
    <property type="match status" value="1"/>
</dbReference>
<dbReference type="AlphaFoldDB" id="D2ISC8"/>
<keyword evidence="3" id="KW-0699">rRNA-binding</keyword>
<proteinExistence type="inferred from homology"/>
<dbReference type="SUPFAM" id="SSF56808">
    <property type="entry name" value="Ribosomal protein L1"/>
    <property type="match status" value="1"/>
</dbReference>
<keyword evidence="4" id="KW-0694">RNA-binding</keyword>
<evidence type="ECO:0000256" key="5">
    <source>
        <dbReference type="ARBA" id="ARBA00022980"/>
    </source>
</evidence>
<geneLocation type="plastid" evidence="8"/>
<dbReference type="GO" id="GO:0003735">
    <property type="term" value="F:structural constituent of ribosome"/>
    <property type="evidence" value="ECO:0007669"/>
    <property type="project" value="InterPro"/>
</dbReference>
<reference evidence="8" key="1">
    <citation type="journal article" date="2009" name="Genome Biol. Evol.">
        <title>The complete plastid genome sequence of the secondarily nonphotosynthetic alga Cryptomonas paramecium: reduction, compaction, and accelerated evolutionary rate.</title>
        <authorList>
            <person name="Donaher N."/>
            <person name="Tanifuji G."/>
            <person name="Onodera N.T."/>
            <person name="Malfatti S.A."/>
            <person name="Chain P.S."/>
            <person name="Hara Y."/>
            <person name="Archibald J.M."/>
        </authorList>
    </citation>
    <scope>NUCLEOTIDE SEQUENCE</scope>
    <source>
        <strain evidence="8">CCAP977/2a</strain>
    </source>
</reference>
<dbReference type="Gene3D" id="3.40.50.790">
    <property type="match status" value="1"/>
</dbReference>
<dbReference type="Pfam" id="PF00687">
    <property type="entry name" value="Ribosomal_L1"/>
    <property type="match status" value="1"/>
</dbReference>
<sequence length="236" mass="26080">MGKISKRTREIQGRIEKKQYKPIEAINVLKQTATAKFAETAEAHISLKLDTKHADQQLRSSTTLPNGTGKKIRIGVITHENHVKESMSAGADVAGSEDLIQEIMKGIIQFDKLIATPDMMPAVAKLGKILGPRGLMPSPKSGTVTQDVRSTIKEFRMGKLEYRADKCGIVHVPFGKANFPETELLTNLEAIKESIEKNRPRGAKGKYWKSFHICSTMGPSIPIDISGFQKSNQLQK</sequence>
<evidence type="ECO:0000256" key="4">
    <source>
        <dbReference type="ARBA" id="ARBA00022884"/>
    </source>
</evidence>
<dbReference type="PANTHER" id="PTHR36427:SF3">
    <property type="entry name" value="LARGE RIBOSOMAL SUBUNIT PROTEIN UL1M"/>
    <property type="match status" value="1"/>
</dbReference>
<dbReference type="InterPro" id="IPR023674">
    <property type="entry name" value="Ribosomal_uL1-like"/>
</dbReference>
<dbReference type="InterPro" id="IPR016095">
    <property type="entry name" value="Ribosomal_uL1_3-a/b-sand"/>
</dbReference>
<dbReference type="PANTHER" id="PTHR36427">
    <property type="entry name" value="54S RIBOSOMAL PROTEIN L1, MITOCHONDRIAL"/>
    <property type="match status" value="1"/>
</dbReference>
<keyword evidence="5 7" id="KW-0689">Ribosomal protein</keyword>
<dbReference type="GeneID" id="8715240"/>
<dbReference type="NCBIfam" id="TIGR01169">
    <property type="entry name" value="rplA_bact"/>
    <property type="match status" value="1"/>
</dbReference>
<comment type="similarity">
    <text evidence="1 7">Belongs to the universal ribosomal protein uL1 family.</text>
</comment>
<dbReference type="InterPro" id="IPR023673">
    <property type="entry name" value="Ribosomal_uL1_CS"/>
</dbReference>
<name>D2ISC8_9CRYP</name>
<dbReference type="GO" id="GO:0015934">
    <property type="term" value="C:large ribosomal subunit"/>
    <property type="evidence" value="ECO:0007669"/>
    <property type="project" value="InterPro"/>
</dbReference>
<dbReference type="HAMAP" id="MF_01318_B">
    <property type="entry name" value="Ribosomal_uL1_B"/>
    <property type="match status" value="1"/>
</dbReference>
<dbReference type="Gene3D" id="3.30.190.20">
    <property type="match status" value="1"/>
</dbReference>
<keyword evidence="8" id="KW-0934">Plastid</keyword>
<dbReference type="PROSITE" id="PS01199">
    <property type="entry name" value="RIBOSOMAL_L1"/>
    <property type="match status" value="1"/>
</dbReference>
<evidence type="ECO:0000256" key="6">
    <source>
        <dbReference type="ARBA" id="ARBA00023274"/>
    </source>
</evidence>
<dbReference type="InterPro" id="IPR002143">
    <property type="entry name" value="Ribosomal_uL1"/>
</dbReference>
<dbReference type="RefSeq" id="YP_003359284.1">
    <property type="nucleotide sequence ID" value="NC_013703.1"/>
</dbReference>
<evidence type="ECO:0000256" key="7">
    <source>
        <dbReference type="RuleBase" id="RU000659"/>
    </source>
</evidence>
<dbReference type="GO" id="GO:0006412">
    <property type="term" value="P:translation"/>
    <property type="evidence" value="ECO:0007669"/>
    <property type="project" value="InterPro"/>
</dbReference>
<evidence type="ECO:0000256" key="1">
    <source>
        <dbReference type="ARBA" id="ARBA00010531"/>
    </source>
</evidence>
<dbReference type="GO" id="GO:0019843">
    <property type="term" value="F:rRNA binding"/>
    <property type="evidence" value="ECO:0007669"/>
    <property type="project" value="UniProtKB-KW"/>
</dbReference>
<organism evidence="8">
    <name type="scientific">Cryptomonas paramaecium</name>
    <dbReference type="NCBI Taxonomy" id="2898"/>
    <lineage>
        <taxon>Eukaryota</taxon>
        <taxon>Cryptophyceae</taxon>
        <taxon>Cryptomonadales</taxon>
        <taxon>Cryptomonadaceae</taxon>
        <taxon>Cryptomonas</taxon>
    </lineage>
</organism>
<protein>
    <recommendedName>
        <fullName evidence="7">Ribosomal protein</fullName>
    </recommendedName>
</protein>
<gene>
    <name evidence="8" type="primary">rpl1</name>
    <name evidence="8" type="ORF">CRPAC_p068</name>
</gene>
<dbReference type="InterPro" id="IPR028364">
    <property type="entry name" value="Ribosomal_uL1/biogenesis"/>
</dbReference>
<accession>D2ISC8</accession>
<evidence type="ECO:0000313" key="8">
    <source>
        <dbReference type="EMBL" id="ACT46820.1"/>
    </source>
</evidence>
<evidence type="ECO:0000256" key="3">
    <source>
        <dbReference type="ARBA" id="ARBA00022730"/>
    </source>
</evidence>
<evidence type="ECO:0000256" key="2">
    <source>
        <dbReference type="ARBA" id="ARBA00011838"/>
    </source>
</evidence>
<dbReference type="CDD" id="cd00403">
    <property type="entry name" value="Ribosomal_L1"/>
    <property type="match status" value="1"/>
</dbReference>
<keyword evidence="6 7" id="KW-0687">Ribonucleoprotein</keyword>
<dbReference type="InterPro" id="IPR005878">
    <property type="entry name" value="Ribosom_uL1_bac-type"/>
</dbReference>
<comment type="subunit">
    <text evidence="2">Part of the 50S ribosomal subunit.</text>
</comment>
<dbReference type="EMBL" id="GQ358203">
    <property type="protein sequence ID" value="ACT46820.1"/>
    <property type="molecule type" value="Genomic_DNA"/>
</dbReference>